<dbReference type="Gene3D" id="1.10.510.10">
    <property type="entry name" value="Transferase(Phosphotransferase) domain 1"/>
    <property type="match status" value="1"/>
</dbReference>
<dbReference type="PANTHER" id="PTHR44329">
    <property type="entry name" value="SERINE/THREONINE-PROTEIN KINASE TNNI3K-RELATED"/>
    <property type="match status" value="1"/>
</dbReference>
<protein>
    <submittedName>
        <fullName evidence="8">Protein kinase domain-containing protein</fullName>
    </submittedName>
</protein>
<reference evidence="6" key="1">
    <citation type="submission" date="2022-10" db="EMBL/GenBank/DDBJ databases">
        <authorList>
            <person name="Chen Y."/>
            <person name="Dougan E. K."/>
            <person name="Chan C."/>
            <person name="Rhodes N."/>
            <person name="Thang M."/>
        </authorList>
    </citation>
    <scope>NUCLEOTIDE SEQUENCE</scope>
</reference>
<keyword evidence="3 8" id="KW-0418">Kinase</keyword>
<keyword evidence="1" id="KW-0808">Transferase</keyword>
<evidence type="ECO:0000313" key="9">
    <source>
        <dbReference type="Proteomes" id="UP001152797"/>
    </source>
</evidence>
<evidence type="ECO:0000256" key="1">
    <source>
        <dbReference type="ARBA" id="ARBA00022679"/>
    </source>
</evidence>
<organism evidence="6">
    <name type="scientific">Cladocopium goreaui</name>
    <dbReference type="NCBI Taxonomy" id="2562237"/>
    <lineage>
        <taxon>Eukaryota</taxon>
        <taxon>Sar</taxon>
        <taxon>Alveolata</taxon>
        <taxon>Dinophyceae</taxon>
        <taxon>Suessiales</taxon>
        <taxon>Symbiodiniaceae</taxon>
        <taxon>Cladocopium</taxon>
    </lineage>
</organism>
<keyword evidence="9" id="KW-1185">Reference proteome</keyword>
<evidence type="ECO:0000313" key="6">
    <source>
        <dbReference type="EMBL" id="CAI4001305.1"/>
    </source>
</evidence>
<evidence type="ECO:0000313" key="8">
    <source>
        <dbReference type="EMBL" id="CAL4788617.1"/>
    </source>
</evidence>
<gene>
    <name evidence="6" type="ORF">C1SCF055_LOCUS27359</name>
</gene>
<dbReference type="Pfam" id="PF07714">
    <property type="entry name" value="PK_Tyr_Ser-Thr"/>
    <property type="match status" value="1"/>
</dbReference>
<evidence type="ECO:0000256" key="3">
    <source>
        <dbReference type="ARBA" id="ARBA00022777"/>
    </source>
</evidence>
<comment type="caution">
    <text evidence="6">The sequence shown here is derived from an EMBL/GenBank/DDBJ whole genome shotgun (WGS) entry which is preliminary data.</text>
</comment>
<dbReference type="InterPro" id="IPR051681">
    <property type="entry name" value="Ser/Thr_Kinases-Pseudokinases"/>
</dbReference>
<evidence type="ECO:0000256" key="2">
    <source>
        <dbReference type="ARBA" id="ARBA00022741"/>
    </source>
</evidence>
<dbReference type="PANTHER" id="PTHR44329:SF288">
    <property type="entry name" value="MITOGEN-ACTIVATED PROTEIN KINASE KINASE KINASE 20"/>
    <property type="match status" value="1"/>
</dbReference>
<dbReference type="PROSITE" id="PS50011">
    <property type="entry name" value="PROTEIN_KINASE_DOM"/>
    <property type="match status" value="1"/>
</dbReference>
<evidence type="ECO:0000256" key="4">
    <source>
        <dbReference type="ARBA" id="ARBA00022840"/>
    </source>
</evidence>
<reference evidence="7" key="2">
    <citation type="submission" date="2024-04" db="EMBL/GenBank/DDBJ databases">
        <authorList>
            <person name="Chen Y."/>
            <person name="Shah S."/>
            <person name="Dougan E. K."/>
            <person name="Thang M."/>
            <person name="Chan C."/>
        </authorList>
    </citation>
    <scope>NUCLEOTIDE SEQUENCE [LARGE SCALE GENOMIC DNA]</scope>
</reference>
<dbReference type="OrthoDB" id="447139at2759"/>
<name>A0A9P1D1J1_9DINO</name>
<dbReference type="EMBL" id="CAMXCT020002912">
    <property type="protein sequence ID" value="CAL1154680.1"/>
    <property type="molecule type" value="Genomic_DNA"/>
</dbReference>
<dbReference type="AlphaFoldDB" id="A0A9P1D1J1"/>
<keyword evidence="4" id="KW-0067">ATP-binding</keyword>
<dbReference type="Proteomes" id="UP001152797">
    <property type="component" value="Unassembled WGS sequence"/>
</dbReference>
<dbReference type="SUPFAM" id="SSF56112">
    <property type="entry name" value="Protein kinase-like (PK-like)"/>
    <property type="match status" value="1"/>
</dbReference>
<proteinExistence type="predicted"/>
<accession>A0A9P1D1J1</accession>
<dbReference type="EMBL" id="CAMXCT030002912">
    <property type="protein sequence ID" value="CAL4788617.1"/>
    <property type="molecule type" value="Genomic_DNA"/>
</dbReference>
<keyword evidence="2" id="KW-0547">Nucleotide-binding</keyword>
<dbReference type="GO" id="GO:0004674">
    <property type="term" value="F:protein serine/threonine kinase activity"/>
    <property type="evidence" value="ECO:0007669"/>
    <property type="project" value="TreeGrafter"/>
</dbReference>
<dbReference type="InterPro" id="IPR011009">
    <property type="entry name" value="Kinase-like_dom_sf"/>
</dbReference>
<dbReference type="GO" id="GO:0005524">
    <property type="term" value="F:ATP binding"/>
    <property type="evidence" value="ECO:0007669"/>
    <property type="project" value="UniProtKB-KW"/>
</dbReference>
<dbReference type="InterPro" id="IPR001245">
    <property type="entry name" value="Ser-Thr/Tyr_kinase_cat_dom"/>
</dbReference>
<evidence type="ECO:0000259" key="5">
    <source>
        <dbReference type="PROSITE" id="PS50011"/>
    </source>
</evidence>
<feature type="domain" description="Protein kinase" evidence="5">
    <location>
        <begin position="1"/>
        <end position="105"/>
    </location>
</feature>
<dbReference type="InterPro" id="IPR000719">
    <property type="entry name" value="Prot_kinase_dom"/>
</dbReference>
<dbReference type="EMBL" id="CAMXCT010002912">
    <property type="protein sequence ID" value="CAI4001305.1"/>
    <property type="molecule type" value="Genomic_DNA"/>
</dbReference>
<sequence length="124" mass="14266">MTGGVGSWRYMAPEVLRHQQYNEKVDIFAFALIMYFISSGQQPFSQWGDPEIILKEYLKGEEPRPNLSDCHVKVQGIIQAAWHVNWVQRPSAQDILGELMELERLELEALEASSNLPRCMCPQM</sequence>
<evidence type="ECO:0000313" key="7">
    <source>
        <dbReference type="EMBL" id="CAL1154680.1"/>
    </source>
</evidence>